<keyword evidence="5" id="KW-0378">Hydrolase</keyword>
<dbReference type="GO" id="GO:0044322">
    <property type="term" value="C:endoplasmic reticulum quality control compartment"/>
    <property type="evidence" value="ECO:0007669"/>
    <property type="project" value="GOC"/>
</dbReference>
<dbReference type="Gene3D" id="1.50.10.10">
    <property type="match status" value="1"/>
</dbReference>
<dbReference type="GO" id="GO:0005509">
    <property type="term" value="F:calcium ion binding"/>
    <property type="evidence" value="ECO:0007669"/>
    <property type="project" value="InterPro"/>
</dbReference>
<name>A0A0D2LT79_9CHLO</name>
<evidence type="ECO:0000256" key="2">
    <source>
        <dbReference type="ARBA" id="ARBA00007658"/>
    </source>
</evidence>
<comment type="subcellular location">
    <subcellularLocation>
        <location evidence="1">Endoplasmic reticulum</location>
    </subcellularLocation>
</comment>
<organism evidence="6 7">
    <name type="scientific">Monoraphidium neglectum</name>
    <dbReference type="NCBI Taxonomy" id="145388"/>
    <lineage>
        <taxon>Eukaryota</taxon>
        <taxon>Viridiplantae</taxon>
        <taxon>Chlorophyta</taxon>
        <taxon>core chlorophytes</taxon>
        <taxon>Chlorophyceae</taxon>
        <taxon>CS clade</taxon>
        <taxon>Sphaeropleales</taxon>
        <taxon>Selenastraceae</taxon>
        <taxon>Monoraphidium</taxon>
    </lineage>
</organism>
<keyword evidence="7" id="KW-1185">Reference proteome</keyword>
<dbReference type="EC" id="3.2.1.-" evidence="5"/>
<dbReference type="Pfam" id="PF01532">
    <property type="entry name" value="Glyco_hydro_47"/>
    <property type="match status" value="1"/>
</dbReference>
<dbReference type="InterPro" id="IPR001382">
    <property type="entry name" value="Glyco_hydro_47"/>
</dbReference>
<dbReference type="GO" id="GO:0005975">
    <property type="term" value="P:carbohydrate metabolic process"/>
    <property type="evidence" value="ECO:0007669"/>
    <property type="project" value="InterPro"/>
</dbReference>
<dbReference type="GeneID" id="25732637"/>
<dbReference type="InterPro" id="IPR012341">
    <property type="entry name" value="6hp_glycosidase-like_sf"/>
</dbReference>
<evidence type="ECO:0000256" key="4">
    <source>
        <dbReference type="ARBA" id="ARBA00023180"/>
    </source>
</evidence>
<evidence type="ECO:0000256" key="1">
    <source>
        <dbReference type="ARBA" id="ARBA00004240"/>
    </source>
</evidence>
<dbReference type="EMBL" id="KK105175">
    <property type="protein sequence ID" value="KIY92946.1"/>
    <property type="molecule type" value="Genomic_DNA"/>
</dbReference>
<dbReference type="PANTHER" id="PTHR45679">
    <property type="entry name" value="ER DEGRADATION-ENHANCING ALPHA-MANNOSIDASE-LIKE PROTEIN 2"/>
    <property type="match status" value="1"/>
</dbReference>
<dbReference type="InterPro" id="IPR036026">
    <property type="entry name" value="Seven-hairpin_glycosidases"/>
</dbReference>
<evidence type="ECO:0000313" key="7">
    <source>
        <dbReference type="Proteomes" id="UP000054498"/>
    </source>
</evidence>
<evidence type="ECO:0000313" key="6">
    <source>
        <dbReference type="EMBL" id="KIY92946.1"/>
    </source>
</evidence>
<dbReference type="SUPFAM" id="SSF48225">
    <property type="entry name" value="Seven-hairpin glycosidases"/>
    <property type="match status" value="1"/>
</dbReference>
<comment type="similarity">
    <text evidence="2 5">Belongs to the glycosyl hydrolase 47 family.</text>
</comment>
<dbReference type="STRING" id="145388.A0A0D2LT79"/>
<dbReference type="PRINTS" id="PR00747">
    <property type="entry name" value="GLYHDRLASE47"/>
</dbReference>
<dbReference type="AlphaFoldDB" id="A0A0D2LT79"/>
<accession>A0A0D2LT79</accession>
<dbReference type="InterPro" id="IPR044674">
    <property type="entry name" value="EDEM1/2/3"/>
</dbReference>
<proteinExistence type="inferred from homology"/>
<keyword evidence="4" id="KW-0325">Glycoprotein</keyword>
<dbReference type="GO" id="GO:0004571">
    <property type="term" value="F:mannosyl-oligosaccharide 1,2-alpha-mannosidase activity"/>
    <property type="evidence" value="ECO:0007669"/>
    <property type="project" value="InterPro"/>
</dbReference>
<dbReference type="RefSeq" id="XP_013891966.1">
    <property type="nucleotide sequence ID" value="XM_014036512.1"/>
</dbReference>
<evidence type="ECO:0000256" key="5">
    <source>
        <dbReference type="RuleBase" id="RU361193"/>
    </source>
</evidence>
<dbReference type="OrthoDB" id="8118055at2759"/>
<keyword evidence="5" id="KW-0326">Glycosidase</keyword>
<dbReference type="PANTHER" id="PTHR45679:SF5">
    <property type="entry name" value="ER DEGRADATION-ENHANCING ALPHA-MANNOSIDASE-LIKE PROTEIN 1"/>
    <property type="match status" value="1"/>
</dbReference>
<gene>
    <name evidence="6" type="ORF">MNEG_15018</name>
</gene>
<evidence type="ECO:0000256" key="3">
    <source>
        <dbReference type="ARBA" id="ARBA00022824"/>
    </source>
</evidence>
<dbReference type="GO" id="GO:0016020">
    <property type="term" value="C:membrane"/>
    <property type="evidence" value="ECO:0007669"/>
    <property type="project" value="InterPro"/>
</dbReference>
<reference evidence="6 7" key="1">
    <citation type="journal article" date="2013" name="BMC Genomics">
        <title>Reconstruction of the lipid metabolism for the microalga Monoraphidium neglectum from its genome sequence reveals characteristics suitable for biofuel production.</title>
        <authorList>
            <person name="Bogen C."/>
            <person name="Al-Dilaimi A."/>
            <person name="Albersmeier A."/>
            <person name="Wichmann J."/>
            <person name="Grundmann M."/>
            <person name="Rupp O."/>
            <person name="Lauersen K.J."/>
            <person name="Blifernez-Klassen O."/>
            <person name="Kalinowski J."/>
            <person name="Goesmann A."/>
            <person name="Mussgnug J.H."/>
            <person name="Kruse O."/>
        </authorList>
    </citation>
    <scope>NUCLEOTIDE SEQUENCE [LARGE SCALE GENOMIC DNA]</scope>
    <source>
        <strain evidence="6 7">SAG 48.87</strain>
    </source>
</reference>
<protein>
    <recommendedName>
        <fullName evidence="5">alpha-1,2-Mannosidase</fullName>
        <ecNumber evidence="5">3.2.1.-</ecNumber>
    </recommendedName>
</protein>
<dbReference type="Proteomes" id="UP000054498">
    <property type="component" value="Unassembled WGS sequence"/>
</dbReference>
<sequence length="182" mass="19961">MLTPSCASQPVPGSVVRKVWEGRRSLGADDVRKLRDEVAEMFDHGFRHYMEHAFPKDNLRPVSCGGEDWQGGMALTLVDALDALVLLGRRGDAAEAVERLRWALDFDLDQEVHVFEVTIRMLGGLLSGHVLLTRNPTIAPRYNGSLLAAAADLADRMMPAFNTPSGLPAAFINLKTVRARAP</sequence>
<dbReference type="GO" id="GO:1904380">
    <property type="term" value="P:endoplasmic reticulum mannose trimming"/>
    <property type="evidence" value="ECO:0007669"/>
    <property type="project" value="InterPro"/>
</dbReference>
<dbReference type="KEGG" id="mng:MNEG_15018"/>
<keyword evidence="3" id="KW-0256">Endoplasmic reticulum</keyword>